<proteinExistence type="predicted"/>
<evidence type="ECO:0000313" key="1">
    <source>
        <dbReference type="EMBL" id="KAF2113953.1"/>
    </source>
</evidence>
<keyword evidence="2" id="KW-1185">Reference proteome</keyword>
<accession>A0A6A5Z4M1</accession>
<organism evidence="1 2">
    <name type="scientific">Lophiotrema nucula</name>
    <dbReference type="NCBI Taxonomy" id="690887"/>
    <lineage>
        <taxon>Eukaryota</taxon>
        <taxon>Fungi</taxon>
        <taxon>Dikarya</taxon>
        <taxon>Ascomycota</taxon>
        <taxon>Pezizomycotina</taxon>
        <taxon>Dothideomycetes</taxon>
        <taxon>Pleosporomycetidae</taxon>
        <taxon>Pleosporales</taxon>
        <taxon>Lophiotremataceae</taxon>
        <taxon>Lophiotrema</taxon>
    </lineage>
</organism>
<evidence type="ECO:0000313" key="2">
    <source>
        <dbReference type="Proteomes" id="UP000799770"/>
    </source>
</evidence>
<dbReference type="EMBL" id="ML977326">
    <property type="protein sequence ID" value="KAF2113953.1"/>
    <property type="molecule type" value="Genomic_DNA"/>
</dbReference>
<gene>
    <name evidence="1" type="ORF">BDV96DRAFT_577339</name>
</gene>
<name>A0A6A5Z4M1_9PLEO</name>
<reference evidence="1" key="1">
    <citation type="journal article" date="2020" name="Stud. Mycol.">
        <title>101 Dothideomycetes genomes: a test case for predicting lifestyles and emergence of pathogens.</title>
        <authorList>
            <person name="Haridas S."/>
            <person name="Albert R."/>
            <person name="Binder M."/>
            <person name="Bloem J."/>
            <person name="Labutti K."/>
            <person name="Salamov A."/>
            <person name="Andreopoulos B."/>
            <person name="Baker S."/>
            <person name="Barry K."/>
            <person name="Bills G."/>
            <person name="Bluhm B."/>
            <person name="Cannon C."/>
            <person name="Castanera R."/>
            <person name="Culley D."/>
            <person name="Daum C."/>
            <person name="Ezra D."/>
            <person name="Gonzalez J."/>
            <person name="Henrissat B."/>
            <person name="Kuo A."/>
            <person name="Liang C."/>
            <person name="Lipzen A."/>
            <person name="Lutzoni F."/>
            <person name="Magnuson J."/>
            <person name="Mondo S."/>
            <person name="Nolan M."/>
            <person name="Ohm R."/>
            <person name="Pangilinan J."/>
            <person name="Park H.-J."/>
            <person name="Ramirez L."/>
            <person name="Alfaro M."/>
            <person name="Sun H."/>
            <person name="Tritt A."/>
            <person name="Yoshinaga Y."/>
            <person name="Zwiers L.-H."/>
            <person name="Turgeon B."/>
            <person name="Goodwin S."/>
            <person name="Spatafora J."/>
            <person name="Crous P."/>
            <person name="Grigoriev I."/>
        </authorList>
    </citation>
    <scope>NUCLEOTIDE SEQUENCE</scope>
    <source>
        <strain evidence="1">CBS 627.86</strain>
    </source>
</reference>
<evidence type="ECO:0008006" key="3">
    <source>
        <dbReference type="Google" id="ProtNLM"/>
    </source>
</evidence>
<dbReference type="Proteomes" id="UP000799770">
    <property type="component" value="Unassembled WGS sequence"/>
</dbReference>
<dbReference type="AlphaFoldDB" id="A0A6A5Z4M1"/>
<sequence length="784" mass="88300">MFRVNEQNQNANVDGETVMYVEALVRRHLSTVMGNNDIPLPSPARIIDDVQRPYLLPILAAALEQDSDVGLSYLLRTAISVREDVAEEETENIDQFLRIFADTTMGVTAAAGRTFLQAVLEALIRREEFDYDVSSSGRSSPDELLPGITVSIANHTMEVPFRDILSYFWTTVLETVCHVCHQPFIGEPPIRTIAKHVLMAPSTSNLHIQVFNRHFSCLQKSGVFFVPVSHVWDDSIRRSNELQSYNNEAASTLISTLKALLEGAEDAYEPGVEFWHDYFSVPQWHTQTKESLLACLPAIYHQAEEILVHMTDLPPDQVSLLLIGNLGGNIPMVEAFKRIPLLRALCEAQWMQRMWVTLEYSQSRAACIMDRSNNIRRSPEGTGPFARDTFSHLISGAHNQLLGLFRYAKTFAMTLSRPGEFLGGIAAKERGIPKLCLGEAMELIARKQCQVFRDRFLAIHVLMNRDMLPNDPLPIPRLDAEACRWAWRDALSKGDYSALLLQPRECTPSSNPGPDFPSWLVGYQSLEGAEWIVGNQISAPERPPVIQEAVKVLLDLVGKIEKIHYLEVEESGEVGGVEKIIGILAVIARSNGTILSPQSLYDGLIHVFPFDTNHKKMAWLLARMVFSFEECQENDHEFTARLQRQLEVFDAGNETWRNRRRDAAEEISRILELERHIAGDISNQITRLTRSRHIARHRNARGAKDGEPICEIRCPHCRTVTLFRLDLRDNGRIGDKVYRIPGLGYSDSVENGVGLVMNNGRITGRMLYGPPACGCRLTEAVDIR</sequence>
<dbReference type="OrthoDB" id="5382128at2759"/>
<protein>
    <recommendedName>
        <fullName evidence="3">Heterokaryon incompatibility domain-containing protein</fullName>
    </recommendedName>
</protein>